<keyword evidence="2" id="KW-1185">Reference proteome</keyword>
<name>A0A9Q1J2G8_SYNKA</name>
<dbReference type="EMBL" id="JAINUF010000004">
    <property type="protein sequence ID" value="KAJ8364414.1"/>
    <property type="molecule type" value="Genomic_DNA"/>
</dbReference>
<proteinExistence type="predicted"/>
<organism evidence="1 2">
    <name type="scientific">Synaphobranchus kaupii</name>
    <name type="common">Kaup's arrowtooth eel</name>
    <dbReference type="NCBI Taxonomy" id="118154"/>
    <lineage>
        <taxon>Eukaryota</taxon>
        <taxon>Metazoa</taxon>
        <taxon>Chordata</taxon>
        <taxon>Craniata</taxon>
        <taxon>Vertebrata</taxon>
        <taxon>Euteleostomi</taxon>
        <taxon>Actinopterygii</taxon>
        <taxon>Neopterygii</taxon>
        <taxon>Teleostei</taxon>
        <taxon>Anguilliformes</taxon>
        <taxon>Synaphobranchidae</taxon>
        <taxon>Synaphobranchus</taxon>
    </lineage>
</organism>
<gene>
    <name evidence="1" type="ORF">SKAU_G00132450</name>
</gene>
<evidence type="ECO:0000313" key="2">
    <source>
        <dbReference type="Proteomes" id="UP001152622"/>
    </source>
</evidence>
<reference evidence="1" key="1">
    <citation type="journal article" date="2023" name="Science">
        <title>Genome structures resolve the early diversification of teleost fishes.</title>
        <authorList>
            <person name="Parey E."/>
            <person name="Louis A."/>
            <person name="Montfort J."/>
            <person name="Bouchez O."/>
            <person name="Roques C."/>
            <person name="Iampietro C."/>
            <person name="Lluch J."/>
            <person name="Castinel A."/>
            <person name="Donnadieu C."/>
            <person name="Desvignes T."/>
            <person name="Floi Bucao C."/>
            <person name="Jouanno E."/>
            <person name="Wen M."/>
            <person name="Mejri S."/>
            <person name="Dirks R."/>
            <person name="Jansen H."/>
            <person name="Henkel C."/>
            <person name="Chen W.J."/>
            <person name="Zahm M."/>
            <person name="Cabau C."/>
            <person name="Klopp C."/>
            <person name="Thompson A.W."/>
            <person name="Robinson-Rechavi M."/>
            <person name="Braasch I."/>
            <person name="Lecointre G."/>
            <person name="Bobe J."/>
            <person name="Postlethwait J.H."/>
            <person name="Berthelot C."/>
            <person name="Roest Crollius H."/>
            <person name="Guiguen Y."/>
        </authorList>
    </citation>
    <scope>NUCLEOTIDE SEQUENCE</scope>
    <source>
        <strain evidence="1">WJC10195</strain>
    </source>
</reference>
<comment type="caution">
    <text evidence="1">The sequence shown here is derived from an EMBL/GenBank/DDBJ whole genome shotgun (WGS) entry which is preliminary data.</text>
</comment>
<evidence type="ECO:0000313" key="1">
    <source>
        <dbReference type="EMBL" id="KAJ8364414.1"/>
    </source>
</evidence>
<dbReference type="AlphaFoldDB" id="A0A9Q1J2G8"/>
<sequence>MTLAGNSNKMMLDKAKNAAGRDGKNEAMIVVVPSYAVLKAQQGRIGTSGHRDPTRQLSFTGTFLILIAPSASLGSRVLLKYATTLSLPSAGWDRTAPKPNSYQETSIPSEQLGFGRVEPEAGLANALQHCAEVGLCCFEAGGMDQDVI</sequence>
<accession>A0A9Q1J2G8</accession>
<protein>
    <submittedName>
        <fullName evidence="1">Uncharacterized protein</fullName>
    </submittedName>
</protein>
<dbReference type="Proteomes" id="UP001152622">
    <property type="component" value="Chromosome 4"/>
</dbReference>